<proteinExistence type="predicted"/>
<reference evidence="1" key="2">
    <citation type="submission" date="2020-09" db="EMBL/GenBank/DDBJ databases">
        <authorList>
            <person name="Sun Q."/>
            <person name="Zhou Y."/>
        </authorList>
    </citation>
    <scope>NUCLEOTIDE SEQUENCE</scope>
    <source>
        <strain evidence="1">CGMCC 4.7201</strain>
    </source>
</reference>
<reference evidence="1" key="1">
    <citation type="journal article" date="2014" name="Int. J. Syst. Evol. Microbiol.">
        <title>Complete genome sequence of Corynebacterium casei LMG S-19264T (=DSM 44701T), isolated from a smear-ripened cheese.</title>
        <authorList>
            <consortium name="US DOE Joint Genome Institute (JGI-PGF)"/>
            <person name="Walter F."/>
            <person name="Albersmeier A."/>
            <person name="Kalinowski J."/>
            <person name="Ruckert C."/>
        </authorList>
    </citation>
    <scope>NUCLEOTIDE SEQUENCE</scope>
    <source>
        <strain evidence="1">CGMCC 4.7201</strain>
    </source>
</reference>
<comment type="caution">
    <text evidence="1">The sequence shown here is derived from an EMBL/GenBank/DDBJ whole genome shotgun (WGS) entry which is preliminary data.</text>
</comment>
<dbReference type="RefSeq" id="WP_189132836.1">
    <property type="nucleotide sequence ID" value="NZ_BMMS01000015.1"/>
</dbReference>
<protein>
    <recommendedName>
        <fullName evidence="3">ABM domain-containing protein</fullName>
    </recommendedName>
</protein>
<gene>
    <name evidence="1" type="ORF">GCM10012280_37130</name>
</gene>
<name>A0A917ZR76_9ACTN</name>
<evidence type="ECO:0008006" key="3">
    <source>
        <dbReference type="Google" id="ProtNLM"/>
    </source>
</evidence>
<dbReference type="EMBL" id="BMMS01000015">
    <property type="protein sequence ID" value="GGO90791.1"/>
    <property type="molecule type" value="Genomic_DNA"/>
</dbReference>
<organism evidence="1 2">
    <name type="scientific">Wenjunlia tyrosinilytica</name>
    <dbReference type="NCBI Taxonomy" id="1544741"/>
    <lineage>
        <taxon>Bacteria</taxon>
        <taxon>Bacillati</taxon>
        <taxon>Actinomycetota</taxon>
        <taxon>Actinomycetes</taxon>
        <taxon>Kitasatosporales</taxon>
        <taxon>Streptomycetaceae</taxon>
        <taxon>Wenjunlia</taxon>
    </lineage>
</organism>
<accession>A0A917ZR76</accession>
<dbReference type="Proteomes" id="UP000641932">
    <property type="component" value="Unassembled WGS sequence"/>
</dbReference>
<keyword evidence="2" id="KW-1185">Reference proteome</keyword>
<dbReference type="AlphaFoldDB" id="A0A917ZR76"/>
<evidence type="ECO:0000313" key="2">
    <source>
        <dbReference type="Proteomes" id="UP000641932"/>
    </source>
</evidence>
<sequence length="96" mass="10748">MYAVVRRYSGGSAPKFVSELEVRDAEVRELMTTVPGFLAYYMVKDAEGGFSVTVCQDREGTLESTRRATQWVKENLASVAVEPDVVEGETIFHFVH</sequence>
<evidence type="ECO:0000313" key="1">
    <source>
        <dbReference type="EMBL" id="GGO90791.1"/>
    </source>
</evidence>